<sequence length="81" mass="8902">MLTFVKIIVHAVNYCCCLPAVAAAAAAAAAIAVLYMDGIQLFFKIAHTLLVNKKALQLLYNTVIEKRRYTLPHGHSTDGYH</sequence>
<keyword evidence="1" id="KW-1133">Transmembrane helix</keyword>
<evidence type="ECO:0000313" key="3">
    <source>
        <dbReference type="Proteomes" id="UP000092444"/>
    </source>
</evidence>
<evidence type="ECO:0000256" key="1">
    <source>
        <dbReference type="SAM" id="Phobius"/>
    </source>
</evidence>
<dbReference type="EMBL" id="CCAG010007833">
    <property type="status" value="NOT_ANNOTATED_CDS"/>
    <property type="molecule type" value="Genomic_DNA"/>
</dbReference>
<feature type="transmembrane region" description="Helical" evidence="1">
    <location>
        <begin position="12"/>
        <end position="36"/>
    </location>
</feature>
<dbReference type="Proteomes" id="UP000092444">
    <property type="component" value="Unassembled WGS sequence"/>
</dbReference>
<keyword evidence="1" id="KW-0472">Membrane</keyword>
<accession>A0A1B0GCB3</accession>
<proteinExistence type="predicted"/>
<keyword evidence="1" id="KW-0812">Transmembrane</keyword>
<keyword evidence="3" id="KW-1185">Reference proteome</keyword>
<dbReference type="EnsemblMetazoa" id="GMOY010942-RA">
    <property type="protein sequence ID" value="GMOY010942-PA"/>
    <property type="gene ID" value="GMOY010942"/>
</dbReference>
<organism evidence="2 3">
    <name type="scientific">Glossina morsitans morsitans</name>
    <name type="common">Savannah tsetse fly</name>
    <dbReference type="NCBI Taxonomy" id="37546"/>
    <lineage>
        <taxon>Eukaryota</taxon>
        <taxon>Metazoa</taxon>
        <taxon>Ecdysozoa</taxon>
        <taxon>Arthropoda</taxon>
        <taxon>Hexapoda</taxon>
        <taxon>Insecta</taxon>
        <taxon>Pterygota</taxon>
        <taxon>Neoptera</taxon>
        <taxon>Endopterygota</taxon>
        <taxon>Diptera</taxon>
        <taxon>Brachycera</taxon>
        <taxon>Muscomorpha</taxon>
        <taxon>Hippoboscoidea</taxon>
        <taxon>Glossinidae</taxon>
        <taxon>Glossina</taxon>
    </lineage>
</organism>
<name>A0A1B0GCB3_GLOMM</name>
<dbReference type="AlphaFoldDB" id="A0A1B0GCB3"/>
<evidence type="ECO:0000313" key="2">
    <source>
        <dbReference type="EnsemblMetazoa" id="GMOY010942-PA"/>
    </source>
</evidence>
<reference evidence="2" key="1">
    <citation type="submission" date="2020-05" db="UniProtKB">
        <authorList>
            <consortium name="EnsemblMetazoa"/>
        </authorList>
    </citation>
    <scope>IDENTIFICATION</scope>
    <source>
        <strain evidence="2">Yale</strain>
    </source>
</reference>
<protein>
    <submittedName>
        <fullName evidence="2">Uncharacterized protein</fullName>
    </submittedName>
</protein>
<dbReference type="VEuPathDB" id="VectorBase:GMOY010942"/>